<dbReference type="EMBL" id="HG994356">
    <property type="protein sequence ID" value="CAF2138325.1"/>
    <property type="molecule type" value="Genomic_DNA"/>
</dbReference>
<dbReference type="AlphaFoldDB" id="A0A816WTY4"/>
<protein>
    <submittedName>
        <fullName evidence="1">(rape) hypothetical protein</fullName>
    </submittedName>
</protein>
<reference evidence="1" key="1">
    <citation type="submission" date="2021-01" db="EMBL/GenBank/DDBJ databases">
        <authorList>
            <consortium name="Genoscope - CEA"/>
            <person name="William W."/>
        </authorList>
    </citation>
    <scope>NUCLEOTIDE SEQUENCE</scope>
</reference>
<organism evidence="1">
    <name type="scientific">Brassica napus</name>
    <name type="common">Rape</name>
    <dbReference type="NCBI Taxonomy" id="3708"/>
    <lineage>
        <taxon>Eukaryota</taxon>
        <taxon>Viridiplantae</taxon>
        <taxon>Streptophyta</taxon>
        <taxon>Embryophyta</taxon>
        <taxon>Tracheophyta</taxon>
        <taxon>Spermatophyta</taxon>
        <taxon>Magnoliopsida</taxon>
        <taxon>eudicotyledons</taxon>
        <taxon>Gunneridae</taxon>
        <taxon>Pentapetalae</taxon>
        <taxon>rosids</taxon>
        <taxon>malvids</taxon>
        <taxon>Brassicales</taxon>
        <taxon>Brassicaceae</taxon>
        <taxon>Brassiceae</taxon>
        <taxon>Brassica</taxon>
    </lineage>
</organism>
<dbReference type="Proteomes" id="UP001295469">
    <property type="component" value="Chromosome A02"/>
</dbReference>
<gene>
    <name evidence="1" type="ORF">DARMORV10_A02P12870.1</name>
</gene>
<name>A0A816WTY4_BRANA</name>
<accession>A0A816WTY4</accession>
<proteinExistence type="predicted"/>
<evidence type="ECO:0000313" key="1">
    <source>
        <dbReference type="EMBL" id="CAF2138325.1"/>
    </source>
</evidence>
<sequence>MFHPLYMIRFLRIHRAEWTNYGVDPYTAASLQATPLAVPCVRIGWFLSNQVFLPLAQTLKHVEVKRISRAFPILVTCFQSSEIISFRFHGTT</sequence>